<proteinExistence type="predicted"/>
<feature type="domain" description="Peptidase C14 caspase" evidence="2">
    <location>
        <begin position="6"/>
        <end position="200"/>
    </location>
</feature>
<reference evidence="4" key="1">
    <citation type="journal article" date="2011" name="MBio">
        <title>Novel metabolic attributes of the genus Cyanothece, comprising a group of unicellular nitrogen-fixing Cyanobacteria.</title>
        <authorList>
            <person name="Bandyopadhyay A."/>
            <person name="Elvitigala T."/>
            <person name="Welsh E."/>
            <person name="Stockel J."/>
            <person name="Liberton M."/>
            <person name="Min H."/>
            <person name="Sherman L.A."/>
            <person name="Pakrasi H.B."/>
        </authorList>
    </citation>
    <scope>NUCLEOTIDE SEQUENCE [LARGE SCALE GENOMIC DNA]</scope>
    <source>
        <strain evidence="4">PCC 7822</strain>
    </source>
</reference>
<dbReference type="RefSeq" id="WP_013321322.1">
    <property type="nucleotide sequence ID" value="NC_014501.1"/>
</dbReference>
<keyword evidence="4" id="KW-1185">Reference proteome</keyword>
<evidence type="ECO:0000313" key="4">
    <source>
        <dbReference type="Proteomes" id="UP000008206"/>
    </source>
</evidence>
<dbReference type="InterPro" id="IPR011600">
    <property type="entry name" value="Pept_C14_caspase"/>
</dbReference>
<dbReference type="EMBL" id="CP002198">
    <property type="protein sequence ID" value="ADN13215.1"/>
    <property type="molecule type" value="Genomic_DNA"/>
</dbReference>
<dbReference type="HOGENOM" id="CLU_015555_0_0_3"/>
<dbReference type="Pfam" id="PF00656">
    <property type="entry name" value="Peptidase_C14"/>
    <property type="match status" value="1"/>
</dbReference>
<feature type="transmembrane region" description="Helical" evidence="1">
    <location>
        <begin position="328"/>
        <end position="347"/>
    </location>
</feature>
<keyword evidence="1" id="KW-0472">Membrane</keyword>
<name>E0UGK6_GLOV7</name>
<evidence type="ECO:0000313" key="3">
    <source>
        <dbReference type="EMBL" id="ADN13215.1"/>
    </source>
</evidence>
<dbReference type="KEGG" id="cyj:Cyan7822_1210"/>
<keyword evidence="1" id="KW-0812">Transmembrane</keyword>
<gene>
    <name evidence="3" type="ordered locus">Cyan7822_1210</name>
</gene>
<evidence type="ECO:0000259" key="2">
    <source>
        <dbReference type="Pfam" id="PF00656"/>
    </source>
</evidence>
<dbReference type="AlphaFoldDB" id="E0UGK6"/>
<accession>E0UGK6</accession>
<sequence>MESYQCLVIGISRYQFFPPLNHGEGDAKAIYQFFRQEVNIPERQLLLLSDTSGTFSGLSAYPNGDNLLNWLKLNNIDRLNPQNTPLWFFFLGYGLNYQGEDYLMPIDGNPQDVAHTGIRVSTILDILQQQTDRPILVILNLYLSGSPTKVGQQSINLAKHKKIGLIFSLRQSSETTLSQGIFTSALLEALRYYRREITLSKLAQYLGDRLPSISFSGEKLVLSPIVISPSLAFSSQSLFASIQREKLDITQSDFEPLKQSSTSSVPQPISAINVSIEDKSAPNFPLLPALEVTHTMTQPEPEETIPMTTYQFFLPSSVKIEPPHDGKWLWLGGVFVLLVLFLLIYGARWTLLAPDSSPELTSSFQYSTAQLESQRELLKQATTYLKENQASSFNRAIQEVGKIPLSSPVYQEAQEKMARWSEMILDIAQGRAKQGNFQDAIAAAKLVPPQQKQVYNAALKAIETWQVQVKQQQVNQALIDGAKALIQPALASSYNQGITILRQIRSSEPGYKQAQELIEQWSQKIYRLANSRAKQGDYQSAIATAKLVPAGTSAHQMAKNALAKWQAKLD</sequence>
<dbReference type="Proteomes" id="UP000008206">
    <property type="component" value="Chromosome"/>
</dbReference>
<dbReference type="STRING" id="497965.Cyan7822_1210"/>
<dbReference type="Gene3D" id="3.40.50.1460">
    <property type="match status" value="1"/>
</dbReference>
<keyword evidence="1" id="KW-1133">Transmembrane helix</keyword>
<dbReference type="GO" id="GO:0006508">
    <property type="term" value="P:proteolysis"/>
    <property type="evidence" value="ECO:0007669"/>
    <property type="project" value="InterPro"/>
</dbReference>
<dbReference type="eggNOG" id="COG4249">
    <property type="taxonomic scope" value="Bacteria"/>
</dbReference>
<dbReference type="GO" id="GO:0004197">
    <property type="term" value="F:cysteine-type endopeptidase activity"/>
    <property type="evidence" value="ECO:0007669"/>
    <property type="project" value="InterPro"/>
</dbReference>
<evidence type="ECO:0000256" key="1">
    <source>
        <dbReference type="SAM" id="Phobius"/>
    </source>
</evidence>
<organism evidence="3 4">
    <name type="scientific">Gloeothece verrucosa (strain PCC 7822)</name>
    <name type="common">Cyanothece sp. (strain PCC 7822)</name>
    <dbReference type="NCBI Taxonomy" id="497965"/>
    <lineage>
        <taxon>Bacteria</taxon>
        <taxon>Bacillati</taxon>
        <taxon>Cyanobacteriota</taxon>
        <taxon>Cyanophyceae</taxon>
        <taxon>Oscillatoriophycideae</taxon>
        <taxon>Chroococcales</taxon>
        <taxon>Aphanothecaceae</taxon>
        <taxon>Gloeothece</taxon>
        <taxon>Gloeothece verrucosa</taxon>
    </lineage>
</organism>
<protein>
    <recommendedName>
        <fullName evidence="2">Peptidase C14 caspase domain-containing protein</fullName>
    </recommendedName>
</protein>
<dbReference type="OrthoDB" id="581349at2"/>